<evidence type="ECO:0000313" key="1">
    <source>
        <dbReference type="EMBL" id="CAI6376310.1"/>
    </source>
</evidence>
<organism evidence="1 2">
    <name type="scientific">Macrosiphum euphorbiae</name>
    <name type="common">potato aphid</name>
    <dbReference type="NCBI Taxonomy" id="13131"/>
    <lineage>
        <taxon>Eukaryota</taxon>
        <taxon>Metazoa</taxon>
        <taxon>Ecdysozoa</taxon>
        <taxon>Arthropoda</taxon>
        <taxon>Hexapoda</taxon>
        <taxon>Insecta</taxon>
        <taxon>Pterygota</taxon>
        <taxon>Neoptera</taxon>
        <taxon>Paraneoptera</taxon>
        <taxon>Hemiptera</taxon>
        <taxon>Sternorrhyncha</taxon>
        <taxon>Aphidomorpha</taxon>
        <taxon>Aphidoidea</taxon>
        <taxon>Aphididae</taxon>
        <taxon>Macrosiphini</taxon>
        <taxon>Macrosiphum</taxon>
    </lineage>
</organism>
<comment type="caution">
    <text evidence="1">The sequence shown here is derived from an EMBL/GenBank/DDBJ whole genome shotgun (WGS) entry which is preliminary data.</text>
</comment>
<name>A0AAV0Y5Y1_9HEMI</name>
<keyword evidence="2" id="KW-1185">Reference proteome</keyword>
<gene>
    <name evidence="1" type="ORF">MEUPH1_LOCUS29693</name>
</gene>
<accession>A0AAV0Y5Y1</accession>
<evidence type="ECO:0000313" key="2">
    <source>
        <dbReference type="Proteomes" id="UP001160148"/>
    </source>
</evidence>
<dbReference type="AlphaFoldDB" id="A0AAV0Y5Y1"/>
<sequence length="93" mass="10025">MENEIIPLLSESSKYGSLNEDVQFVIPTPTMNRAFVKQPSNGSGKLVYCIHGKPSGCCGTLQVSMPEDNNSNHETPDPVDAKPSITICKCPST</sequence>
<dbReference type="Proteomes" id="UP001160148">
    <property type="component" value="Unassembled WGS sequence"/>
</dbReference>
<protein>
    <submittedName>
        <fullName evidence="1">Uncharacterized protein</fullName>
    </submittedName>
</protein>
<reference evidence="1 2" key="1">
    <citation type="submission" date="2023-01" db="EMBL/GenBank/DDBJ databases">
        <authorList>
            <person name="Whitehead M."/>
        </authorList>
    </citation>
    <scope>NUCLEOTIDE SEQUENCE [LARGE SCALE GENOMIC DNA]</scope>
</reference>
<dbReference type="EMBL" id="CARXXK010001472">
    <property type="protein sequence ID" value="CAI6376310.1"/>
    <property type="molecule type" value="Genomic_DNA"/>
</dbReference>
<proteinExistence type="predicted"/>